<organism evidence="1 2">
    <name type="scientific">Paraburkholderia terrae</name>
    <dbReference type="NCBI Taxonomy" id="311230"/>
    <lineage>
        <taxon>Bacteria</taxon>
        <taxon>Pseudomonadati</taxon>
        <taxon>Pseudomonadota</taxon>
        <taxon>Betaproteobacteria</taxon>
        <taxon>Burkholderiales</taxon>
        <taxon>Burkholderiaceae</taxon>
        <taxon>Paraburkholderia</taxon>
    </lineage>
</organism>
<reference evidence="1 2" key="1">
    <citation type="submission" date="2018-01" db="EMBL/GenBank/DDBJ databases">
        <title>Species boundaries and ecological features among Paraburkholderia terrae DSMZ17804T, P. hospita DSMZ17164T and P. caribensis DSMZ13236T.</title>
        <authorList>
            <person name="Pratama A.A."/>
        </authorList>
    </citation>
    <scope>NUCLEOTIDE SEQUENCE [LARGE SCALE GENOMIC DNA]</scope>
    <source>
        <strain evidence="1 2">DSM 17804</strain>
    </source>
</reference>
<sequence>MTGNPGLFIYSVPEAARALRYGTDETNRLSAYDDAQRAIIDRFNQHSADTKISLYNGILRRDRSMELFYSFMLQSDSFYMPFDLQIEWMMDADFGSDLRLEGIGEHIARRLEWAFIEGKYTQELAAAISSAARLIRTLSRRQIH</sequence>
<accession>A0A2I8EZK3</accession>
<evidence type="ECO:0000313" key="2">
    <source>
        <dbReference type="Proteomes" id="UP000243502"/>
    </source>
</evidence>
<evidence type="ECO:0000313" key="1">
    <source>
        <dbReference type="EMBL" id="AUT65047.1"/>
    </source>
</evidence>
<name>A0A2I8EZK3_9BURK</name>
<dbReference type="KEGG" id="pter:C2L65_36275"/>
<dbReference type="EMBL" id="CP026113">
    <property type="protein sequence ID" value="AUT65047.1"/>
    <property type="molecule type" value="Genomic_DNA"/>
</dbReference>
<dbReference type="Proteomes" id="UP000243502">
    <property type="component" value="Chromosome 3"/>
</dbReference>
<dbReference type="RefSeq" id="WP_042304840.1">
    <property type="nucleotide sequence ID" value="NZ_CP026113.1"/>
</dbReference>
<proteinExistence type="predicted"/>
<gene>
    <name evidence="1" type="ORF">C2L65_36275</name>
</gene>
<protein>
    <submittedName>
        <fullName evidence="1">Uncharacterized protein</fullName>
    </submittedName>
</protein>
<dbReference type="AlphaFoldDB" id="A0A2I8EZK3"/>